<name>A0A815NKZ4_9BILA</name>
<dbReference type="InterPro" id="IPR035940">
    <property type="entry name" value="CAP_sf"/>
</dbReference>
<feature type="domain" description="SCP" evidence="1">
    <location>
        <begin position="23"/>
        <end position="161"/>
    </location>
</feature>
<dbReference type="Gene3D" id="3.40.33.10">
    <property type="entry name" value="CAP"/>
    <property type="match status" value="1"/>
</dbReference>
<dbReference type="PRINTS" id="PR00837">
    <property type="entry name" value="V5TPXLIKE"/>
</dbReference>
<organism evidence="2 3">
    <name type="scientific">Adineta steineri</name>
    <dbReference type="NCBI Taxonomy" id="433720"/>
    <lineage>
        <taxon>Eukaryota</taxon>
        <taxon>Metazoa</taxon>
        <taxon>Spiralia</taxon>
        <taxon>Gnathifera</taxon>
        <taxon>Rotifera</taxon>
        <taxon>Eurotatoria</taxon>
        <taxon>Bdelloidea</taxon>
        <taxon>Adinetida</taxon>
        <taxon>Adinetidae</taxon>
        <taxon>Adineta</taxon>
    </lineage>
</organism>
<comment type="caution">
    <text evidence="2">The sequence shown here is derived from an EMBL/GenBank/DDBJ whole genome shotgun (WGS) entry which is preliminary data.</text>
</comment>
<dbReference type="EMBL" id="CAJNOE010001615">
    <property type="protein sequence ID" value="CAF1437898.1"/>
    <property type="molecule type" value="Genomic_DNA"/>
</dbReference>
<gene>
    <name evidence="2" type="ORF">IZO911_LOCUS41626</name>
</gene>
<evidence type="ECO:0000313" key="2">
    <source>
        <dbReference type="EMBL" id="CAF1437898.1"/>
    </source>
</evidence>
<dbReference type="SMART" id="SM00198">
    <property type="entry name" value="SCP"/>
    <property type="match status" value="1"/>
</dbReference>
<accession>A0A815NKZ4</accession>
<dbReference type="SUPFAM" id="SSF55797">
    <property type="entry name" value="PR-1-like"/>
    <property type="match status" value="1"/>
</dbReference>
<dbReference type="PANTHER" id="PTHR10334">
    <property type="entry name" value="CYSTEINE-RICH SECRETORY PROTEIN-RELATED"/>
    <property type="match status" value="1"/>
</dbReference>
<dbReference type="InterPro" id="IPR001283">
    <property type="entry name" value="CRISP-related"/>
</dbReference>
<evidence type="ECO:0000313" key="3">
    <source>
        <dbReference type="Proteomes" id="UP000663860"/>
    </source>
</evidence>
<dbReference type="InterPro" id="IPR014044">
    <property type="entry name" value="CAP_dom"/>
</dbReference>
<proteinExistence type="predicted"/>
<evidence type="ECO:0000259" key="1">
    <source>
        <dbReference type="SMART" id="SM00198"/>
    </source>
</evidence>
<dbReference type="AlphaFoldDB" id="A0A815NKZ4"/>
<protein>
    <recommendedName>
        <fullName evidence="1">SCP domain-containing protein</fullName>
    </recommendedName>
</protein>
<dbReference type="Proteomes" id="UP000663860">
    <property type="component" value="Unassembled WGS sequence"/>
</dbReference>
<sequence>MIDKDHSYCAQKISLQSLPPTNKEIELILEMHNQERFDVNAIDMQKMYWNVDLAEIAQRYSDHCNFDHDKSNQRQAPRLPFPTGQNLAMGYPTWDSAIQGWADEKQYFVYGSHVQHGIVGHYTQMVKNTAVLIGCGLAICPKSKVDPNHNWSHYVCNYVTGQLGDYKPYTPADSSELNNKRLYDCHGLICLYGGTIDLNLCQCQCQSYTSGKQCENLDCSSLQDDCQFGTDQSLCTLYSNIPIECPKFCGLCNRYDAMKKYYNSLEISTSNGIETIRNISVFIQIIIVLLYFS</sequence>
<reference evidence="2" key="1">
    <citation type="submission" date="2021-02" db="EMBL/GenBank/DDBJ databases">
        <authorList>
            <person name="Nowell W R."/>
        </authorList>
    </citation>
    <scope>NUCLEOTIDE SEQUENCE</scope>
</reference>
<dbReference type="Pfam" id="PF00188">
    <property type="entry name" value="CAP"/>
    <property type="match status" value="1"/>
</dbReference>